<protein>
    <submittedName>
        <fullName evidence="2">Transcriptional regulator CtsR</fullName>
    </submittedName>
</protein>
<name>A0A1H2UAU1_ACIFE</name>
<comment type="caution">
    <text evidence="2">The sequence shown here is derived from an EMBL/GenBank/DDBJ whole genome shotgun (WGS) entry which is preliminary data.</text>
</comment>
<accession>A0A1H2UAU1</accession>
<dbReference type="Proteomes" id="UP000182379">
    <property type="component" value="Unassembled WGS sequence"/>
</dbReference>
<organism evidence="2 3">
    <name type="scientific">Acidaminococcus fermentans</name>
    <dbReference type="NCBI Taxonomy" id="905"/>
    <lineage>
        <taxon>Bacteria</taxon>
        <taxon>Bacillati</taxon>
        <taxon>Bacillota</taxon>
        <taxon>Negativicutes</taxon>
        <taxon>Acidaminococcales</taxon>
        <taxon>Acidaminococcaceae</taxon>
        <taxon>Acidaminococcus</taxon>
    </lineage>
</organism>
<dbReference type="Gene3D" id="3.30.56.130">
    <property type="entry name" value="Transcriptional regulator CtsR, winged HTH domain"/>
    <property type="match status" value="1"/>
</dbReference>
<evidence type="ECO:0000259" key="1">
    <source>
        <dbReference type="Pfam" id="PF05848"/>
    </source>
</evidence>
<dbReference type="Pfam" id="PF05848">
    <property type="entry name" value="CtsR"/>
    <property type="match status" value="1"/>
</dbReference>
<sequence>MRNIADAIEQFIISELFANEQDRVDVKRSQLAEKLSCAPSQITYTLTTRFTPERGYEVESKRGNGGFIRIIRLPRQTQAHPLLPSGKEVKSSGQMVQALASHKLITGREARLLDYFLHVLGDHVSEENKEQIVRTAFQLLQEEE</sequence>
<dbReference type="EMBL" id="FNOP01000002">
    <property type="protein sequence ID" value="SDW53028.1"/>
    <property type="molecule type" value="Genomic_DNA"/>
</dbReference>
<feature type="domain" description="CtsR N-terminal HTH" evidence="1">
    <location>
        <begin position="3"/>
        <end position="73"/>
    </location>
</feature>
<dbReference type="RefSeq" id="WP_074704481.1">
    <property type="nucleotide sequence ID" value="NZ_CAUFNG010000019.1"/>
</dbReference>
<evidence type="ECO:0000313" key="3">
    <source>
        <dbReference type="Proteomes" id="UP000182379"/>
    </source>
</evidence>
<dbReference type="InterPro" id="IPR040465">
    <property type="entry name" value="CtsR_N"/>
</dbReference>
<evidence type="ECO:0000313" key="2">
    <source>
        <dbReference type="EMBL" id="SDW53028.1"/>
    </source>
</evidence>
<dbReference type="InterPro" id="IPR041902">
    <property type="entry name" value="CtsR_N_sf"/>
</dbReference>
<dbReference type="AlphaFoldDB" id="A0A1H2UAU1"/>
<reference evidence="2 3" key="1">
    <citation type="submission" date="2016-10" db="EMBL/GenBank/DDBJ databases">
        <authorList>
            <person name="Varghese N."/>
            <person name="Submissions S."/>
        </authorList>
    </citation>
    <scope>NUCLEOTIDE SEQUENCE [LARGE SCALE GENOMIC DNA]</scope>
    <source>
        <strain evidence="2 3">WCC6</strain>
    </source>
</reference>
<gene>
    <name evidence="2" type="ORF">SAMN05216495_102151</name>
</gene>
<proteinExistence type="predicted"/>